<feature type="transmembrane region" description="Helical" evidence="12">
    <location>
        <begin position="116"/>
        <end position="134"/>
    </location>
</feature>
<feature type="transmembrane region" description="Helical" evidence="12">
    <location>
        <begin position="286"/>
        <end position="306"/>
    </location>
</feature>
<evidence type="ECO:0000256" key="3">
    <source>
        <dbReference type="ARBA" id="ARBA00022606"/>
    </source>
</evidence>
<dbReference type="FunFam" id="1.20.1070.10:FF:000009">
    <property type="entry name" value="Olfactory receptor"/>
    <property type="match status" value="1"/>
</dbReference>
<evidence type="ECO:0000256" key="9">
    <source>
        <dbReference type="ARBA" id="ARBA00023170"/>
    </source>
</evidence>
<sequence length="326" mass="35967">MVNLAFRLLQPPDTTVMENQSSVSEFFLRGISDLPEQQHLLYGIFLCMYLVTLTGNVLIILAIASDPHLHTPMYFFLANLSLVDVGLTSCTVTKMLVNVQTRHPTISYTGCLTQMYFFLMFGDLDSFLLAVMAYDRYVAICRPLLYSTVMSPQACVLLLALCWLLTNLVALTHTLLMARLSFCVVGEIAHFFCDITPVLKLSCSSTRVNELTVFVLGGTVLVVPFLCIVISYIHIVSAILRVRTPGGGGKAFSTCGSHLCVVCVFYGTLFSAYLCPPSVASEEKSIAAAAVYTVVTPMLNPFIYSLRNKDMKGALKRLLGHRSFSF</sequence>
<accession>A0A5E4BHI4</accession>
<gene>
    <name evidence="14" type="ORF">MONAX_5E014516</name>
</gene>
<dbReference type="PANTHER" id="PTHR48001">
    <property type="entry name" value="OLFACTORY RECEPTOR"/>
    <property type="match status" value="1"/>
</dbReference>
<dbReference type="PRINTS" id="PR00237">
    <property type="entry name" value="GPCRRHODOPSN"/>
</dbReference>
<dbReference type="InterPro" id="IPR000725">
    <property type="entry name" value="Olfact_rcpt"/>
</dbReference>
<reference evidence="14" key="1">
    <citation type="submission" date="2019-04" db="EMBL/GenBank/DDBJ databases">
        <authorList>
            <person name="Alioto T."/>
            <person name="Alioto T."/>
        </authorList>
    </citation>
    <scope>NUCLEOTIDE SEQUENCE [LARGE SCALE GENOMIC DNA]</scope>
</reference>
<evidence type="ECO:0000256" key="8">
    <source>
        <dbReference type="ARBA" id="ARBA00023136"/>
    </source>
</evidence>
<evidence type="ECO:0000256" key="12">
    <source>
        <dbReference type="RuleBase" id="RU363047"/>
    </source>
</evidence>
<dbReference type="Gene3D" id="1.20.1070.10">
    <property type="entry name" value="Rhodopsin 7-helix transmembrane proteins"/>
    <property type="match status" value="1"/>
</dbReference>
<keyword evidence="4 11" id="KW-0812">Transmembrane</keyword>
<dbReference type="AlphaFoldDB" id="A0A5E4BHI4"/>
<dbReference type="PROSITE" id="PS00237">
    <property type="entry name" value="G_PROTEIN_RECEP_F1_1"/>
    <property type="match status" value="1"/>
</dbReference>
<dbReference type="InterPro" id="IPR000276">
    <property type="entry name" value="GPCR_Rhodpsn"/>
</dbReference>
<proteinExistence type="inferred from homology"/>
<evidence type="ECO:0000256" key="1">
    <source>
        <dbReference type="ARBA" id="ARBA00004651"/>
    </source>
</evidence>
<feature type="transmembrane region" description="Helical" evidence="12">
    <location>
        <begin position="155"/>
        <end position="176"/>
    </location>
</feature>
<feature type="transmembrane region" description="Helical" evidence="12">
    <location>
        <begin position="76"/>
        <end position="96"/>
    </location>
</feature>
<keyword evidence="9 11" id="KW-0675">Receptor</keyword>
<comment type="similarity">
    <text evidence="11">Belongs to the G-protein coupled receptor 1 family.</text>
</comment>
<keyword evidence="10 11" id="KW-0807">Transducer</keyword>
<evidence type="ECO:0000256" key="6">
    <source>
        <dbReference type="ARBA" id="ARBA00022989"/>
    </source>
</evidence>
<evidence type="ECO:0000256" key="2">
    <source>
        <dbReference type="ARBA" id="ARBA00022475"/>
    </source>
</evidence>
<feature type="transmembrane region" description="Helical" evidence="12">
    <location>
        <begin position="214"/>
        <end position="240"/>
    </location>
</feature>
<protein>
    <recommendedName>
        <fullName evidence="12">Olfactory receptor</fullName>
    </recommendedName>
</protein>
<feature type="transmembrane region" description="Helical" evidence="12">
    <location>
        <begin position="252"/>
        <end position="274"/>
    </location>
</feature>
<dbReference type="InterPro" id="IPR017452">
    <property type="entry name" value="GPCR_Rhodpsn_7TM"/>
</dbReference>
<evidence type="ECO:0000256" key="11">
    <source>
        <dbReference type="RuleBase" id="RU000688"/>
    </source>
</evidence>
<feature type="domain" description="G-protein coupled receptors family 1 profile" evidence="13">
    <location>
        <begin position="55"/>
        <end position="304"/>
    </location>
</feature>
<evidence type="ECO:0000256" key="7">
    <source>
        <dbReference type="ARBA" id="ARBA00023040"/>
    </source>
</evidence>
<dbReference type="GO" id="GO:0004984">
    <property type="term" value="F:olfactory receptor activity"/>
    <property type="evidence" value="ECO:0007669"/>
    <property type="project" value="InterPro"/>
</dbReference>
<dbReference type="Proteomes" id="UP000335636">
    <property type="component" value="Unassembled WGS sequence"/>
</dbReference>
<comment type="caution">
    <text evidence="14">The sequence shown here is derived from an EMBL/GenBank/DDBJ whole genome shotgun (WGS) entry which is preliminary data.</text>
</comment>
<keyword evidence="3 12" id="KW-0716">Sensory transduction</keyword>
<dbReference type="GO" id="GO:0005886">
    <property type="term" value="C:plasma membrane"/>
    <property type="evidence" value="ECO:0007669"/>
    <property type="project" value="UniProtKB-SubCell"/>
</dbReference>
<keyword evidence="5 12" id="KW-0552">Olfaction</keyword>
<keyword evidence="2 12" id="KW-1003">Cell membrane</keyword>
<evidence type="ECO:0000256" key="5">
    <source>
        <dbReference type="ARBA" id="ARBA00022725"/>
    </source>
</evidence>
<feature type="transmembrane region" description="Helical" evidence="12">
    <location>
        <begin position="40"/>
        <end position="64"/>
    </location>
</feature>
<dbReference type="CDD" id="cd15918">
    <property type="entry name" value="7tmA_OR1_7-like"/>
    <property type="match status" value="1"/>
</dbReference>
<keyword evidence="7 11" id="KW-0297">G-protein coupled receptor</keyword>
<dbReference type="Pfam" id="PF13853">
    <property type="entry name" value="7tm_4"/>
    <property type="match status" value="1"/>
</dbReference>
<keyword evidence="15" id="KW-1185">Reference proteome</keyword>
<evidence type="ECO:0000256" key="4">
    <source>
        <dbReference type="ARBA" id="ARBA00022692"/>
    </source>
</evidence>
<comment type="subcellular location">
    <subcellularLocation>
        <location evidence="1 12">Cell membrane</location>
        <topology evidence="1 12">Multi-pass membrane protein</topology>
    </subcellularLocation>
</comment>
<evidence type="ECO:0000313" key="14">
    <source>
        <dbReference type="EMBL" id="VTJ69184.1"/>
    </source>
</evidence>
<evidence type="ECO:0000256" key="10">
    <source>
        <dbReference type="ARBA" id="ARBA00023224"/>
    </source>
</evidence>
<dbReference type="PRINTS" id="PR00245">
    <property type="entry name" value="OLFACTORYR"/>
</dbReference>
<name>A0A5E4BHI4_MARMO</name>
<dbReference type="EMBL" id="CABDUW010000452">
    <property type="protein sequence ID" value="VTJ69184.1"/>
    <property type="molecule type" value="Genomic_DNA"/>
</dbReference>
<dbReference type="SUPFAM" id="SSF81321">
    <property type="entry name" value="Family A G protein-coupled receptor-like"/>
    <property type="match status" value="1"/>
</dbReference>
<dbReference type="PROSITE" id="PS50262">
    <property type="entry name" value="G_PROTEIN_RECEP_F1_2"/>
    <property type="match status" value="1"/>
</dbReference>
<organism evidence="14 15">
    <name type="scientific">Marmota monax</name>
    <name type="common">Woodchuck</name>
    <dbReference type="NCBI Taxonomy" id="9995"/>
    <lineage>
        <taxon>Eukaryota</taxon>
        <taxon>Metazoa</taxon>
        <taxon>Chordata</taxon>
        <taxon>Craniata</taxon>
        <taxon>Vertebrata</taxon>
        <taxon>Euteleostomi</taxon>
        <taxon>Mammalia</taxon>
        <taxon>Eutheria</taxon>
        <taxon>Euarchontoglires</taxon>
        <taxon>Glires</taxon>
        <taxon>Rodentia</taxon>
        <taxon>Sciuromorpha</taxon>
        <taxon>Sciuridae</taxon>
        <taxon>Xerinae</taxon>
        <taxon>Marmotini</taxon>
        <taxon>Marmota</taxon>
    </lineage>
</organism>
<evidence type="ECO:0000313" key="15">
    <source>
        <dbReference type="Proteomes" id="UP000335636"/>
    </source>
</evidence>
<dbReference type="GO" id="GO:0004930">
    <property type="term" value="F:G protein-coupled receptor activity"/>
    <property type="evidence" value="ECO:0007669"/>
    <property type="project" value="UniProtKB-KW"/>
</dbReference>
<keyword evidence="6 12" id="KW-1133">Transmembrane helix</keyword>
<evidence type="ECO:0000259" key="13">
    <source>
        <dbReference type="PROSITE" id="PS50262"/>
    </source>
</evidence>
<keyword evidence="8 12" id="KW-0472">Membrane</keyword>